<accession>A0A0D0A5L3</accession>
<dbReference type="EMBL" id="KN833688">
    <property type="protein sequence ID" value="KIK29707.1"/>
    <property type="molecule type" value="Genomic_DNA"/>
</dbReference>
<keyword evidence="2" id="KW-1185">Reference proteome</keyword>
<dbReference type="AlphaFoldDB" id="A0A0D0A5L3"/>
<reference evidence="2" key="2">
    <citation type="submission" date="2015-01" db="EMBL/GenBank/DDBJ databases">
        <title>Evolutionary Origins and Diversification of the Mycorrhizal Mutualists.</title>
        <authorList>
            <consortium name="DOE Joint Genome Institute"/>
            <consortium name="Mycorrhizal Genomics Consortium"/>
            <person name="Kohler A."/>
            <person name="Kuo A."/>
            <person name="Nagy L.G."/>
            <person name="Floudas D."/>
            <person name="Copeland A."/>
            <person name="Barry K.W."/>
            <person name="Cichocki N."/>
            <person name="Veneault-Fourrey C."/>
            <person name="LaButti K."/>
            <person name="Lindquist E.A."/>
            <person name="Lipzen A."/>
            <person name="Lundell T."/>
            <person name="Morin E."/>
            <person name="Murat C."/>
            <person name="Riley R."/>
            <person name="Ohm R."/>
            <person name="Sun H."/>
            <person name="Tunlid A."/>
            <person name="Henrissat B."/>
            <person name="Grigoriev I.V."/>
            <person name="Hibbett D.S."/>
            <person name="Martin F."/>
        </authorList>
    </citation>
    <scope>NUCLEOTIDE SEQUENCE [LARGE SCALE GENOMIC DNA]</scope>
    <source>
        <strain evidence="2">441</strain>
    </source>
</reference>
<evidence type="ECO:0000313" key="2">
    <source>
        <dbReference type="Proteomes" id="UP000054018"/>
    </source>
</evidence>
<organism evidence="1 2">
    <name type="scientific">Pisolithus microcarpus 441</name>
    <dbReference type="NCBI Taxonomy" id="765257"/>
    <lineage>
        <taxon>Eukaryota</taxon>
        <taxon>Fungi</taxon>
        <taxon>Dikarya</taxon>
        <taxon>Basidiomycota</taxon>
        <taxon>Agaricomycotina</taxon>
        <taxon>Agaricomycetes</taxon>
        <taxon>Agaricomycetidae</taxon>
        <taxon>Boletales</taxon>
        <taxon>Sclerodermatineae</taxon>
        <taxon>Pisolithaceae</taxon>
        <taxon>Pisolithus</taxon>
    </lineage>
</organism>
<name>A0A0D0A5L3_9AGAM</name>
<reference evidence="1 2" key="1">
    <citation type="submission" date="2014-04" db="EMBL/GenBank/DDBJ databases">
        <authorList>
            <consortium name="DOE Joint Genome Institute"/>
            <person name="Kuo A."/>
            <person name="Kohler A."/>
            <person name="Costa M.D."/>
            <person name="Nagy L.G."/>
            <person name="Floudas D."/>
            <person name="Copeland A."/>
            <person name="Barry K.W."/>
            <person name="Cichocki N."/>
            <person name="Veneault-Fourrey C."/>
            <person name="LaButti K."/>
            <person name="Lindquist E.A."/>
            <person name="Lipzen A."/>
            <person name="Lundell T."/>
            <person name="Morin E."/>
            <person name="Murat C."/>
            <person name="Sun H."/>
            <person name="Tunlid A."/>
            <person name="Henrissat B."/>
            <person name="Grigoriev I.V."/>
            <person name="Hibbett D.S."/>
            <person name="Martin F."/>
            <person name="Nordberg H.P."/>
            <person name="Cantor M.N."/>
            <person name="Hua S.X."/>
        </authorList>
    </citation>
    <scope>NUCLEOTIDE SEQUENCE [LARGE SCALE GENOMIC DNA]</scope>
    <source>
        <strain evidence="1 2">441</strain>
    </source>
</reference>
<gene>
    <name evidence="1" type="ORF">PISMIDRAFT_439309</name>
</gene>
<evidence type="ECO:0000313" key="1">
    <source>
        <dbReference type="EMBL" id="KIK29707.1"/>
    </source>
</evidence>
<protein>
    <submittedName>
        <fullName evidence="1">Uncharacterized protein</fullName>
    </submittedName>
</protein>
<dbReference type="Proteomes" id="UP000054018">
    <property type="component" value="Unassembled WGS sequence"/>
</dbReference>
<sequence length="156" mass="18215">MPYFVRFTVLPKDLYAMTLFVLHNHVGFIRRCKPLSFMHSLSLPAKATYRNNRQRTCHYQYYGMWLIRIKVLSCWGESSMPSWEMNQATAVARCTWTVVGDLGDLACVCTMSILTEFTHESWSVYLMLCKMPTLTSNHRARTSGSRKNCRVLTQWE</sequence>
<proteinExistence type="predicted"/>
<dbReference type="HOGENOM" id="CLU_1687376_0_0_1"/>